<evidence type="ECO:0000313" key="1">
    <source>
        <dbReference type="EMBL" id="EGJ32653.1"/>
    </source>
</evidence>
<keyword evidence="2" id="KW-1185">Reference proteome</keyword>
<protein>
    <submittedName>
        <fullName evidence="1">Uncharacterized protein</fullName>
    </submittedName>
</protein>
<evidence type="ECO:0000313" key="2">
    <source>
        <dbReference type="Proteomes" id="UP000003959"/>
    </source>
</evidence>
<dbReference type="Proteomes" id="UP000003959">
    <property type="component" value="Unassembled WGS sequence"/>
</dbReference>
<gene>
    <name evidence="1" type="ORF">LYNGBM3L_05120</name>
</gene>
<name>F4XRT4_9CYAN</name>
<dbReference type="EMBL" id="GL890907">
    <property type="protein sequence ID" value="EGJ32653.1"/>
    <property type="molecule type" value="Genomic_DNA"/>
</dbReference>
<dbReference type="AlphaFoldDB" id="F4XRT4"/>
<accession>F4XRT4</accession>
<proteinExistence type="predicted"/>
<reference evidence="2" key="1">
    <citation type="journal article" date="2011" name="Proc. Natl. Acad. Sci. U.S.A.">
        <title>Genomic insights into the physiology and ecology of the marine filamentous cyanobacterium Lyngbya majuscula.</title>
        <authorList>
            <person name="Jones A.C."/>
            <person name="Monroe E.A."/>
            <person name="Podell S."/>
            <person name="Hess W.R."/>
            <person name="Klages S."/>
            <person name="Esquenazi E."/>
            <person name="Niessen S."/>
            <person name="Hoover H."/>
            <person name="Rothmann M."/>
            <person name="Lasken R.S."/>
            <person name="Yates J.R.III."/>
            <person name="Reinhardt R."/>
            <person name="Kube M."/>
            <person name="Burkart M.D."/>
            <person name="Allen E.E."/>
            <person name="Dorrestein P.C."/>
            <person name="Gerwick W.H."/>
            <person name="Gerwick L."/>
        </authorList>
    </citation>
    <scope>NUCLEOTIDE SEQUENCE [LARGE SCALE GENOMIC DNA]</scope>
    <source>
        <strain evidence="2">3L</strain>
    </source>
</reference>
<organism evidence="1 2">
    <name type="scientific">Moorena producens 3L</name>
    <dbReference type="NCBI Taxonomy" id="489825"/>
    <lineage>
        <taxon>Bacteria</taxon>
        <taxon>Bacillati</taxon>
        <taxon>Cyanobacteriota</taxon>
        <taxon>Cyanophyceae</taxon>
        <taxon>Coleofasciculales</taxon>
        <taxon>Coleofasciculaceae</taxon>
        <taxon>Moorena</taxon>
    </lineage>
</organism>
<dbReference type="HOGENOM" id="CLU_3412703_0_0_3"/>
<sequence length="28" mass="3294">MSLDHQERQRWVAQVASINEKLNEQIIG</sequence>